<keyword evidence="2" id="KW-1185">Reference proteome</keyword>
<organism evidence="1 2">
    <name type="scientific">Lepeophtheirus salmonis</name>
    <name type="common">Salmon louse</name>
    <name type="synonym">Caligus salmonis</name>
    <dbReference type="NCBI Taxonomy" id="72036"/>
    <lineage>
        <taxon>Eukaryota</taxon>
        <taxon>Metazoa</taxon>
        <taxon>Ecdysozoa</taxon>
        <taxon>Arthropoda</taxon>
        <taxon>Crustacea</taxon>
        <taxon>Multicrustacea</taxon>
        <taxon>Hexanauplia</taxon>
        <taxon>Copepoda</taxon>
        <taxon>Siphonostomatoida</taxon>
        <taxon>Caligidae</taxon>
        <taxon>Lepeophtheirus</taxon>
    </lineage>
</organism>
<protein>
    <submittedName>
        <fullName evidence="1">(salmon louse) hypothetical protein</fullName>
    </submittedName>
</protein>
<proteinExistence type="predicted"/>
<sequence length="165" mass="18833">MDHQRRSYLNELKDCFDQFNRHKTQIRKNILLLPEDLVKKLSLTSKNICGPCKVKNEKPPQIDTTIENDTMVLNFSNESDLDEPSNPKLAVLDLNKCLSALGDSPTKRVSHMTPKYVQEKTQKTSKAIRNKLINSYRGMDLVSDINVDEETTNALKASTHQRFTG</sequence>
<accession>A0A7R8CN22</accession>
<gene>
    <name evidence="1" type="ORF">LSAA_6616</name>
</gene>
<name>A0A7R8CN22_LEPSM</name>
<reference evidence="1" key="1">
    <citation type="submission" date="2021-02" db="EMBL/GenBank/DDBJ databases">
        <authorList>
            <person name="Bekaert M."/>
        </authorList>
    </citation>
    <scope>NUCLEOTIDE SEQUENCE</scope>
    <source>
        <strain evidence="1">IoA-00</strain>
    </source>
</reference>
<dbReference type="EMBL" id="HG994581">
    <property type="protein sequence ID" value="CAF2871482.1"/>
    <property type="molecule type" value="Genomic_DNA"/>
</dbReference>
<evidence type="ECO:0000313" key="2">
    <source>
        <dbReference type="Proteomes" id="UP000675881"/>
    </source>
</evidence>
<dbReference type="Proteomes" id="UP000675881">
    <property type="component" value="Chromosome 2"/>
</dbReference>
<evidence type="ECO:0000313" key="1">
    <source>
        <dbReference type="EMBL" id="CAF2871482.1"/>
    </source>
</evidence>
<dbReference type="AlphaFoldDB" id="A0A7R8CN22"/>